<evidence type="ECO:0000256" key="5">
    <source>
        <dbReference type="ARBA" id="ARBA00023136"/>
    </source>
</evidence>
<sequence length="228" mass="26873">MQSMYTSDLSEARVSSNFMAKVYNWMFAALLISWWTAYYVSANPELMRLVVSMFTPLIILELVFVVVLGFLINIINSFFAILLFLLYSLLNGLTLSIISLVYHAWAIELAFGITAWTFLFMSAYGYFTKANLWTFWLVLTMWLFGLILASVVNFFLKSPLTDYILSWGWVVIFTWLTAYDTQKIKEMWEAWFENWESEMKMSIIWALNLYLDFINLFLYILKLFGSRK</sequence>
<dbReference type="GO" id="GO:0005886">
    <property type="term" value="C:plasma membrane"/>
    <property type="evidence" value="ECO:0007669"/>
    <property type="project" value="TreeGrafter"/>
</dbReference>
<feature type="transmembrane region" description="Helical" evidence="6">
    <location>
        <begin position="109"/>
        <end position="127"/>
    </location>
</feature>
<keyword evidence="4 6" id="KW-1133">Transmembrane helix</keyword>
<feature type="transmembrane region" description="Helical" evidence="6">
    <location>
        <begin position="78"/>
        <end position="102"/>
    </location>
</feature>
<dbReference type="PANTHER" id="PTHR23291">
    <property type="entry name" value="BAX INHIBITOR-RELATED"/>
    <property type="match status" value="1"/>
</dbReference>
<organism evidence="7">
    <name type="scientific">uncultured bacterium</name>
    <name type="common">gcode 4</name>
    <dbReference type="NCBI Taxonomy" id="1234023"/>
    <lineage>
        <taxon>Bacteria</taxon>
        <taxon>environmental samples</taxon>
    </lineage>
</organism>
<accession>K2G3W6</accession>
<feature type="transmembrane region" description="Helical" evidence="6">
    <location>
        <begin position="49"/>
        <end position="72"/>
    </location>
</feature>
<evidence type="ECO:0000313" key="7">
    <source>
        <dbReference type="EMBL" id="EKE29002.1"/>
    </source>
</evidence>
<dbReference type="EMBL" id="AMFJ01000251">
    <property type="protein sequence ID" value="EKE29002.1"/>
    <property type="molecule type" value="Genomic_DNA"/>
</dbReference>
<evidence type="ECO:0000256" key="2">
    <source>
        <dbReference type="ARBA" id="ARBA00010350"/>
    </source>
</evidence>
<evidence type="ECO:0000256" key="6">
    <source>
        <dbReference type="RuleBase" id="RU004379"/>
    </source>
</evidence>
<dbReference type="PANTHER" id="PTHR23291:SF50">
    <property type="entry name" value="PROTEIN LIFEGUARD 4"/>
    <property type="match status" value="1"/>
</dbReference>
<comment type="caution">
    <text evidence="7">The sequence shown here is derived from an EMBL/GenBank/DDBJ whole genome shotgun (WGS) entry which is preliminary data.</text>
</comment>
<evidence type="ECO:0000256" key="4">
    <source>
        <dbReference type="ARBA" id="ARBA00022989"/>
    </source>
</evidence>
<name>K2G3W6_9BACT</name>
<reference evidence="7" key="1">
    <citation type="journal article" date="2012" name="Science">
        <title>Fermentation, hydrogen, and sulfur metabolism in multiple uncultivated bacterial phyla.</title>
        <authorList>
            <person name="Wrighton K.C."/>
            <person name="Thomas B.C."/>
            <person name="Sharon I."/>
            <person name="Miller C.S."/>
            <person name="Castelle C.J."/>
            <person name="VerBerkmoes N.C."/>
            <person name="Wilkins M.J."/>
            <person name="Hettich R.L."/>
            <person name="Lipton M.S."/>
            <person name="Williams K.H."/>
            <person name="Long P.E."/>
            <person name="Banfield J.F."/>
        </authorList>
    </citation>
    <scope>NUCLEOTIDE SEQUENCE [LARGE SCALE GENOMIC DNA]</scope>
</reference>
<evidence type="ECO:0000256" key="3">
    <source>
        <dbReference type="ARBA" id="ARBA00022692"/>
    </source>
</evidence>
<proteinExistence type="inferred from homology"/>
<dbReference type="CDD" id="cd10432">
    <property type="entry name" value="BI-1-like_bacterial"/>
    <property type="match status" value="1"/>
</dbReference>
<feature type="transmembrane region" description="Helical" evidence="6">
    <location>
        <begin position="202"/>
        <end position="221"/>
    </location>
</feature>
<comment type="subcellular location">
    <subcellularLocation>
        <location evidence="1">Membrane</location>
        <topology evidence="1">Multi-pass membrane protein</topology>
    </subcellularLocation>
</comment>
<dbReference type="InterPro" id="IPR006214">
    <property type="entry name" value="Bax_inhibitor_1-related"/>
</dbReference>
<evidence type="ECO:0000256" key="1">
    <source>
        <dbReference type="ARBA" id="ARBA00004141"/>
    </source>
</evidence>
<keyword evidence="5 6" id="KW-0472">Membrane</keyword>
<comment type="similarity">
    <text evidence="2 6">Belongs to the BI1 family.</text>
</comment>
<feature type="transmembrane region" description="Helical" evidence="6">
    <location>
        <begin position="22"/>
        <end position="42"/>
    </location>
</feature>
<dbReference type="AlphaFoldDB" id="K2G3W6"/>
<dbReference type="Pfam" id="PF01027">
    <property type="entry name" value="Bax1-I"/>
    <property type="match status" value="1"/>
</dbReference>
<keyword evidence="3 6" id="KW-0812">Transmembrane</keyword>
<feature type="transmembrane region" description="Helical" evidence="6">
    <location>
        <begin position="133"/>
        <end position="156"/>
    </location>
</feature>
<protein>
    <submittedName>
        <fullName evidence="7">Membrane protein</fullName>
    </submittedName>
</protein>
<gene>
    <name evidence="7" type="ORF">ACD_2C00251G0003</name>
</gene>